<dbReference type="AlphaFoldDB" id="A0A382XIX4"/>
<accession>A0A382XIX4</accession>
<sequence>VTWQICKSLSIKGLRERPGGGLPKSLMVSYLVLAKTFVAEPPAVLVDVAREVMLLQLAGVDPVAVVSLNGRDDDVVLRVEPIYVSCFRMSHN</sequence>
<protein>
    <submittedName>
        <fullName evidence="1">Uncharacterized protein</fullName>
    </submittedName>
</protein>
<organism evidence="1">
    <name type="scientific">marine metagenome</name>
    <dbReference type="NCBI Taxonomy" id="408172"/>
    <lineage>
        <taxon>unclassified sequences</taxon>
        <taxon>metagenomes</taxon>
        <taxon>ecological metagenomes</taxon>
    </lineage>
</organism>
<reference evidence="1" key="1">
    <citation type="submission" date="2018-05" db="EMBL/GenBank/DDBJ databases">
        <authorList>
            <person name="Lanie J.A."/>
            <person name="Ng W.-L."/>
            <person name="Kazmierczak K.M."/>
            <person name="Andrzejewski T.M."/>
            <person name="Davidsen T.M."/>
            <person name="Wayne K.J."/>
            <person name="Tettelin H."/>
            <person name="Glass J.I."/>
            <person name="Rusch D."/>
            <person name="Podicherti R."/>
            <person name="Tsui H.-C.T."/>
            <person name="Winkler M.E."/>
        </authorList>
    </citation>
    <scope>NUCLEOTIDE SEQUENCE</scope>
</reference>
<evidence type="ECO:0000313" key="1">
    <source>
        <dbReference type="EMBL" id="SVD70258.1"/>
    </source>
</evidence>
<feature type="non-terminal residue" evidence="1">
    <location>
        <position position="1"/>
    </location>
</feature>
<gene>
    <name evidence="1" type="ORF">METZ01_LOCUS423112</name>
</gene>
<dbReference type="EMBL" id="UINC01167641">
    <property type="protein sequence ID" value="SVD70258.1"/>
    <property type="molecule type" value="Genomic_DNA"/>
</dbReference>
<name>A0A382XIX4_9ZZZZ</name>
<proteinExistence type="predicted"/>